<dbReference type="PROSITE" id="PS51012">
    <property type="entry name" value="ABC_TM2"/>
    <property type="match status" value="1"/>
</dbReference>
<evidence type="ECO:0000256" key="8">
    <source>
        <dbReference type="SAM" id="Phobius"/>
    </source>
</evidence>
<sequence>MNAFLASLAQIGALVRKELIALVKEPASRVVLIGPALVQALLFGYGATYDLNSAPYAVLDQSHGQASTELLARLDGTGVFKRVATLTSPAQIATVIDDGKALMVLSIPSDFQQRLASQQRAPLQVILDGRNSSSAGLAGGYVGSIVADLNGSLGGAAPGITIERRAWFNPNLESQWNLMPALIASLSMLQTLLLAALSVAREREQGTFDQLLVTPLTPMQILLGKAVPAIGIGLLQSTIIFLVIRFWFDVPMTGSVALLYLGLVTFTVAAVGLGLSISAVSLTMQQAMLYTFLLIMPLMLLSGLLTSVKNMPVVLQIATYINPLRFGTSIVRRVYLEGATLADVGLDFIPLLLMGAVTLPLAAWLFRNRLS</sequence>
<feature type="domain" description="ABC transmembrane type-2" evidence="9">
    <location>
        <begin position="139"/>
        <end position="369"/>
    </location>
</feature>
<dbReference type="InterPro" id="IPR051449">
    <property type="entry name" value="ABC-2_transporter_component"/>
</dbReference>
<dbReference type="EMBL" id="CABVHF010000011">
    <property type="protein sequence ID" value="VVM99887.1"/>
    <property type="molecule type" value="Genomic_DNA"/>
</dbReference>
<evidence type="ECO:0000256" key="4">
    <source>
        <dbReference type="ARBA" id="ARBA00022475"/>
    </source>
</evidence>
<evidence type="ECO:0000256" key="1">
    <source>
        <dbReference type="ARBA" id="ARBA00004651"/>
    </source>
</evidence>
<evidence type="ECO:0000259" key="9">
    <source>
        <dbReference type="PROSITE" id="PS51012"/>
    </source>
</evidence>
<keyword evidence="4" id="KW-1003">Cell membrane</keyword>
<dbReference type="InterPro" id="IPR047817">
    <property type="entry name" value="ABC2_TM_bact-type"/>
</dbReference>
<dbReference type="GO" id="GO:0005886">
    <property type="term" value="C:plasma membrane"/>
    <property type="evidence" value="ECO:0007669"/>
    <property type="project" value="UniProtKB-SubCell"/>
</dbReference>
<reference evidence="10 11" key="1">
    <citation type="submission" date="2019-09" db="EMBL/GenBank/DDBJ databases">
        <authorList>
            <person name="Chandra G."/>
            <person name="Truman W A."/>
        </authorList>
    </citation>
    <scope>NUCLEOTIDE SEQUENCE [LARGE SCALE GENOMIC DNA]</scope>
    <source>
        <strain evidence="10">PS631</strain>
    </source>
</reference>
<evidence type="ECO:0000256" key="3">
    <source>
        <dbReference type="ARBA" id="ARBA00022448"/>
    </source>
</evidence>
<dbReference type="OrthoDB" id="9808686at2"/>
<dbReference type="AlphaFoldDB" id="A0A5E6U5M6"/>
<dbReference type="InterPro" id="IPR013525">
    <property type="entry name" value="ABC2_TM"/>
</dbReference>
<evidence type="ECO:0000256" key="7">
    <source>
        <dbReference type="ARBA" id="ARBA00023136"/>
    </source>
</evidence>
<evidence type="ECO:0000313" key="10">
    <source>
        <dbReference type="EMBL" id="VVM99887.1"/>
    </source>
</evidence>
<dbReference type="PANTHER" id="PTHR30294:SF44">
    <property type="entry name" value="MULTIDRUG ABC TRANSPORTER PERMEASE YBHR-RELATED"/>
    <property type="match status" value="1"/>
</dbReference>
<comment type="subcellular location">
    <subcellularLocation>
        <location evidence="1">Cell membrane</location>
        <topology evidence="1">Multi-pass membrane protein</topology>
    </subcellularLocation>
</comment>
<feature type="transmembrane region" description="Helical" evidence="8">
    <location>
        <begin position="178"/>
        <end position="200"/>
    </location>
</feature>
<feature type="transmembrane region" description="Helical" evidence="8">
    <location>
        <begin position="254"/>
        <end position="275"/>
    </location>
</feature>
<feature type="transmembrane region" description="Helical" evidence="8">
    <location>
        <begin position="221"/>
        <end position="248"/>
    </location>
</feature>
<dbReference type="Pfam" id="PF12698">
    <property type="entry name" value="ABC2_membrane_3"/>
    <property type="match status" value="1"/>
</dbReference>
<dbReference type="Proteomes" id="UP000399692">
    <property type="component" value="Unassembled WGS sequence"/>
</dbReference>
<keyword evidence="7 8" id="KW-0472">Membrane</keyword>
<keyword evidence="6 8" id="KW-1133">Transmembrane helix</keyword>
<organism evidence="10 11">
    <name type="scientific">Pseudomonas fluorescens</name>
    <dbReference type="NCBI Taxonomy" id="294"/>
    <lineage>
        <taxon>Bacteria</taxon>
        <taxon>Pseudomonadati</taxon>
        <taxon>Pseudomonadota</taxon>
        <taxon>Gammaproteobacteria</taxon>
        <taxon>Pseudomonadales</taxon>
        <taxon>Pseudomonadaceae</taxon>
        <taxon>Pseudomonas</taxon>
    </lineage>
</organism>
<evidence type="ECO:0000313" key="11">
    <source>
        <dbReference type="Proteomes" id="UP000399692"/>
    </source>
</evidence>
<dbReference type="RefSeq" id="WP_056791185.1">
    <property type="nucleotide sequence ID" value="NZ_CABVHF010000011.1"/>
</dbReference>
<protein>
    <submittedName>
        <fullName evidence="10">Putative multidrug ABC transporter permease YbhR</fullName>
    </submittedName>
</protein>
<evidence type="ECO:0000256" key="6">
    <source>
        <dbReference type="ARBA" id="ARBA00022989"/>
    </source>
</evidence>
<proteinExistence type="inferred from homology"/>
<evidence type="ECO:0000256" key="2">
    <source>
        <dbReference type="ARBA" id="ARBA00007783"/>
    </source>
</evidence>
<keyword evidence="5 8" id="KW-0812">Transmembrane</keyword>
<feature type="transmembrane region" description="Helical" evidence="8">
    <location>
        <begin position="287"/>
        <end position="305"/>
    </location>
</feature>
<feature type="transmembrane region" description="Helical" evidence="8">
    <location>
        <begin position="348"/>
        <end position="366"/>
    </location>
</feature>
<dbReference type="PANTHER" id="PTHR30294">
    <property type="entry name" value="MEMBRANE COMPONENT OF ABC TRANSPORTER YHHJ-RELATED"/>
    <property type="match status" value="1"/>
</dbReference>
<comment type="similarity">
    <text evidence="2">Belongs to the ABC-2 integral membrane protein family.</text>
</comment>
<evidence type="ECO:0000256" key="5">
    <source>
        <dbReference type="ARBA" id="ARBA00022692"/>
    </source>
</evidence>
<keyword evidence="3" id="KW-0813">Transport</keyword>
<gene>
    <name evidence="10" type="primary">ybhR</name>
    <name evidence="10" type="ORF">PS631_03293</name>
</gene>
<dbReference type="GO" id="GO:0140359">
    <property type="term" value="F:ABC-type transporter activity"/>
    <property type="evidence" value="ECO:0007669"/>
    <property type="project" value="InterPro"/>
</dbReference>
<name>A0A5E6U5M6_PSEFL</name>
<accession>A0A5E6U5M6</accession>
<dbReference type="Gene3D" id="3.40.1710.10">
    <property type="entry name" value="abc type-2 transporter like domain"/>
    <property type="match status" value="1"/>
</dbReference>